<comment type="caution">
    <text evidence="12">The sequence shown here is derived from an EMBL/GenBank/DDBJ whole genome shotgun (WGS) entry which is preliminary data.</text>
</comment>
<dbReference type="GO" id="GO:0016740">
    <property type="term" value="F:transferase activity"/>
    <property type="evidence" value="ECO:0007669"/>
    <property type="project" value="UniProtKB-KW"/>
</dbReference>
<comment type="subcellular location">
    <subcellularLocation>
        <location evidence="1">Cytoplasm</location>
    </subcellularLocation>
</comment>
<keyword evidence="5" id="KW-0819">tRNA processing</keyword>
<evidence type="ECO:0000256" key="2">
    <source>
        <dbReference type="ARBA" id="ARBA00007599"/>
    </source>
</evidence>
<dbReference type="InterPro" id="IPR027417">
    <property type="entry name" value="P-loop_NTPase"/>
</dbReference>
<evidence type="ECO:0000256" key="4">
    <source>
        <dbReference type="ARBA" id="ARBA00022490"/>
    </source>
</evidence>
<accession>A0A2M7TAI4</accession>
<gene>
    <name evidence="12" type="ORF">COY37_01345</name>
</gene>
<protein>
    <recommendedName>
        <fullName evidence="3">tRNA threonylcarbamoyladenosine biosynthesis protein TsaE</fullName>
    </recommendedName>
    <alternativeName>
        <fullName evidence="11">t(6)A37 threonylcarbamoyladenosine biosynthesis protein TsaE</fullName>
    </alternativeName>
</protein>
<evidence type="ECO:0000313" key="13">
    <source>
        <dbReference type="Proteomes" id="UP000230956"/>
    </source>
</evidence>
<evidence type="ECO:0000256" key="6">
    <source>
        <dbReference type="ARBA" id="ARBA00022723"/>
    </source>
</evidence>
<evidence type="ECO:0000256" key="5">
    <source>
        <dbReference type="ARBA" id="ARBA00022694"/>
    </source>
</evidence>
<reference evidence="13" key="1">
    <citation type="submission" date="2017-09" db="EMBL/GenBank/DDBJ databases">
        <title>Depth-based differentiation of microbial function through sediment-hosted aquifers and enrichment of novel symbionts in the deep terrestrial subsurface.</title>
        <authorList>
            <person name="Probst A.J."/>
            <person name="Ladd B."/>
            <person name="Jarett J.K."/>
            <person name="Geller-Mcgrath D.E."/>
            <person name="Sieber C.M.K."/>
            <person name="Emerson J.B."/>
            <person name="Anantharaman K."/>
            <person name="Thomas B.C."/>
            <person name="Malmstrom R."/>
            <person name="Stieglmeier M."/>
            <person name="Klingl A."/>
            <person name="Woyke T."/>
            <person name="Ryan C.M."/>
            <person name="Banfield J.F."/>
        </authorList>
    </citation>
    <scope>NUCLEOTIDE SEQUENCE [LARGE SCALE GENOMIC DNA]</scope>
</reference>
<sequence>MFSVITHSPEETWELARKLAPILSSGDVINLSGDLGAGKTVFSKGLAVGLGIDEPVTSPTFTLIKEYMGRLPLYHFDVYRLSSPEEMEELGFDEYFYGDGVSVVEWGDKIEELLPDVRLDIRLLRLVDDEFRRIEVTPQGDVWQEKVDQWLVRE</sequence>
<dbReference type="AlphaFoldDB" id="A0A2M7TAI4"/>
<dbReference type="NCBIfam" id="TIGR00150">
    <property type="entry name" value="T6A_YjeE"/>
    <property type="match status" value="1"/>
</dbReference>
<name>A0A2M7TAI4_9ACTN</name>
<keyword evidence="9" id="KW-0460">Magnesium</keyword>
<organism evidence="12 13">
    <name type="scientific">Candidatus Aquicultor secundus</name>
    <dbReference type="NCBI Taxonomy" id="1973895"/>
    <lineage>
        <taxon>Bacteria</taxon>
        <taxon>Bacillati</taxon>
        <taxon>Actinomycetota</taxon>
        <taxon>Candidatus Aquicultoria</taxon>
        <taxon>Candidatus Aquicultorales</taxon>
        <taxon>Candidatus Aquicultoraceae</taxon>
        <taxon>Candidatus Aquicultor</taxon>
    </lineage>
</organism>
<keyword evidence="4" id="KW-0963">Cytoplasm</keyword>
<dbReference type="GO" id="GO:0005737">
    <property type="term" value="C:cytoplasm"/>
    <property type="evidence" value="ECO:0007669"/>
    <property type="project" value="UniProtKB-SubCell"/>
</dbReference>
<keyword evidence="8" id="KW-0067">ATP-binding</keyword>
<proteinExistence type="inferred from homology"/>
<evidence type="ECO:0000256" key="9">
    <source>
        <dbReference type="ARBA" id="ARBA00022842"/>
    </source>
</evidence>
<dbReference type="Gene3D" id="3.40.50.300">
    <property type="entry name" value="P-loop containing nucleotide triphosphate hydrolases"/>
    <property type="match status" value="1"/>
</dbReference>
<dbReference type="Proteomes" id="UP000230956">
    <property type="component" value="Unassembled WGS sequence"/>
</dbReference>
<dbReference type="EMBL" id="PFNG01000036">
    <property type="protein sequence ID" value="PIZ41956.1"/>
    <property type="molecule type" value="Genomic_DNA"/>
</dbReference>
<keyword evidence="7" id="KW-0547">Nucleotide-binding</keyword>
<evidence type="ECO:0000256" key="11">
    <source>
        <dbReference type="ARBA" id="ARBA00032441"/>
    </source>
</evidence>
<keyword evidence="6" id="KW-0479">Metal-binding</keyword>
<dbReference type="GO" id="GO:0046872">
    <property type="term" value="F:metal ion binding"/>
    <property type="evidence" value="ECO:0007669"/>
    <property type="project" value="UniProtKB-KW"/>
</dbReference>
<evidence type="ECO:0000256" key="10">
    <source>
        <dbReference type="ARBA" id="ARBA00024908"/>
    </source>
</evidence>
<dbReference type="InterPro" id="IPR003442">
    <property type="entry name" value="T6A_TsaE"/>
</dbReference>
<dbReference type="PANTHER" id="PTHR33540:SF2">
    <property type="entry name" value="TRNA THREONYLCARBAMOYLADENOSINE BIOSYNTHESIS PROTEIN TSAE"/>
    <property type="match status" value="1"/>
</dbReference>
<dbReference type="RefSeq" id="WP_286677844.1">
    <property type="nucleotide sequence ID" value="NZ_MNXI01000040.1"/>
</dbReference>
<evidence type="ECO:0000256" key="3">
    <source>
        <dbReference type="ARBA" id="ARBA00019010"/>
    </source>
</evidence>
<dbReference type="GO" id="GO:0005524">
    <property type="term" value="F:ATP binding"/>
    <property type="evidence" value="ECO:0007669"/>
    <property type="project" value="UniProtKB-KW"/>
</dbReference>
<evidence type="ECO:0000256" key="8">
    <source>
        <dbReference type="ARBA" id="ARBA00022840"/>
    </source>
</evidence>
<dbReference type="Pfam" id="PF02367">
    <property type="entry name" value="TsaE"/>
    <property type="match status" value="1"/>
</dbReference>
<evidence type="ECO:0000313" key="12">
    <source>
        <dbReference type="EMBL" id="PIZ41956.1"/>
    </source>
</evidence>
<comment type="function">
    <text evidence="10">Required for the formation of a threonylcarbamoyl group on adenosine at position 37 (t(6)A37) in tRNAs that read codons beginning with adenine. Is involved in the transfer of the threonylcarbamoyl moiety of threonylcarbamoyl-AMP (TC-AMP) to the N6 group of A37, together with TsaD and TsaB. TsaE seems to play an indirect role in the t(6)A biosynthesis pathway, possibly in regulating the core enzymatic function of TsaD.</text>
</comment>
<keyword evidence="12" id="KW-0808">Transferase</keyword>
<dbReference type="PANTHER" id="PTHR33540">
    <property type="entry name" value="TRNA THREONYLCARBAMOYLADENOSINE BIOSYNTHESIS PROTEIN TSAE"/>
    <property type="match status" value="1"/>
</dbReference>
<comment type="similarity">
    <text evidence="2">Belongs to the TsaE family.</text>
</comment>
<evidence type="ECO:0000256" key="1">
    <source>
        <dbReference type="ARBA" id="ARBA00004496"/>
    </source>
</evidence>
<dbReference type="SUPFAM" id="SSF52540">
    <property type="entry name" value="P-loop containing nucleoside triphosphate hydrolases"/>
    <property type="match status" value="1"/>
</dbReference>
<evidence type="ECO:0000256" key="7">
    <source>
        <dbReference type="ARBA" id="ARBA00022741"/>
    </source>
</evidence>
<dbReference type="GO" id="GO:0002949">
    <property type="term" value="P:tRNA threonylcarbamoyladenosine modification"/>
    <property type="evidence" value="ECO:0007669"/>
    <property type="project" value="InterPro"/>
</dbReference>